<evidence type="ECO:0000313" key="1">
    <source>
        <dbReference type="EMBL" id="KKM03013.1"/>
    </source>
</evidence>
<proteinExistence type="predicted"/>
<reference evidence="1" key="1">
    <citation type="journal article" date="2015" name="Nature">
        <title>Complex archaea that bridge the gap between prokaryotes and eukaryotes.</title>
        <authorList>
            <person name="Spang A."/>
            <person name="Saw J.H."/>
            <person name="Jorgensen S.L."/>
            <person name="Zaremba-Niedzwiedzka K."/>
            <person name="Martijn J."/>
            <person name="Lind A.E."/>
            <person name="van Eijk R."/>
            <person name="Schleper C."/>
            <person name="Guy L."/>
            <person name="Ettema T.J."/>
        </authorList>
    </citation>
    <scope>NUCLEOTIDE SEQUENCE</scope>
</reference>
<protein>
    <submittedName>
        <fullName evidence="1">Uncharacterized protein</fullName>
    </submittedName>
</protein>
<gene>
    <name evidence="1" type="ORF">LCGC14_1778750</name>
</gene>
<dbReference type="AlphaFoldDB" id="A0A0F9JVQ5"/>
<dbReference type="EMBL" id="LAZR01016788">
    <property type="protein sequence ID" value="KKM03013.1"/>
    <property type="molecule type" value="Genomic_DNA"/>
</dbReference>
<comment type="caution">
    <text evidence="1">The sequence shown here is derived from an EMBL/GenBank/DDBJ whole genome shotgun (WGS) entry which is preliminary data.</text>
</comment>
<sequence>MSKFDKHIKYGKSGFPLIIKDLEKNMGRLLSDSGIYSTHDYKNVPAFAFANIIPIALEGGKGKIIQLTYRLFVSVNLDPYLGPTIEIPELADLGKETK</sequence>
<accession>A0A0F9JVQ5</accession>
<organism evidence="1">
    <name type="scientific">marine sediment metagenome</name>
    <dbReference type="NCBI Taxonomy" id="412755"/>
    <lineage>
        <taxon>unclassified sequences</taxon>
        <taxon>metagenomes</taxon>
        <taxon>ecological metagenomes</taxon>
    </lineage>
</organism>
<name>A0A0F9JVQ5_9ZZZZ</name>